<dbReference type="VEuPathDB" id="FungiDB:SPPG_01334"/>
<gene>
    <name evidence="2" type="ORF">SPPG_01334</name>
</gene>
<proteinExistence type="predicted"/>
<dbReference type="Proteomes" id="UP000053201">
    <property type="component" value="Unassembled WGS sequence"/>
</dbReference>
<organism evidence="2 3">
    <name type="scientific">Spizellomyces punctatus (strain DAOM BR117)</name>
    <dbReference type="NCBI Taxonomy" id="645134"/>
    <lineage>
        <taxon>Eukaryota</taxon>
        <taxon>Fungi</taxon>
        <taxon>Fungi incertae sedis</taxon>
        <taxon>Chytridiomycota</taxon>
        <taxon>Chytridiomycota incertae sedis</taxon>
        <taxon>Chytridiomycetes</taxon>
        <taxon>Spizellomycetales</taxon>
        <taxon>Spizellomycetaceae</taxon>
        <taxon>Spizellomyces</taxon>
    </lineage>
</organism>
<sequence>MSDSSINAEYVSRGKRNVPKATYKQRWRATGVSKAHPRITSRLHMLPTGRSLERGQTERSSHEENDPPSRFKQDIVEVKRNTSDPKNPTRTPATSVHALSRRTNNQILKTQQSPSRTDISNILSGINITKPAFQVYRDIDTEHERWQGEGIGKTGMTEETKKSSQRKRTTVNRDVANKTPTYSSIGSKGSSYPHQQTEYTPSDMSLSSPSSSRTVHSRNLSSHLESLPPPLPIVKPPLFQIALQKTSDKQPSKITDYRTPPSPWVYTSSPPRRRSRPVSRVWQNLTLMAGEDDSPFLDQVFRSLLPQPRRSWSDGVADDNPFIVTEEVREEFGPQNLFSDFMENQDVTLEDPLITGRGEFTDMGRATVEAQHPIKLHMKVQIEALPTTCDVDEITM</sequence>
<dbReference type="OrthoDB" id="10326171at2759"/>
<reference evidence="2 3" key="1">
    <citation type="submission" date="2009-08" db="EMBL/GenBank/DDBJ databases">
        <title>The Genome Sequence of Spizellomyces punctatus strain DAOM BR117.</title>
        <authorList>
            <consortium name="The Broad Institute Genome Sequencing Platform"/>
            <person name="Russ C."/>
            <person name="Cuomo C."/>
            <person name="Shea T."/>
            <person name="Young S.K."/>
            <person name="Zeng Q."/>
            <person name="Koehrsen M."/>
            <person name="Haas B."/>
            <person name="Borodovsky M."/>
            <person name="Guigo R."/>
            <person name="Alvarado L."/>
            <person name="Berlin A."/>
            <person name="Bochicchio J."/>
            <person name="Borenstein D."/>
            <person name="Chapman S."/>
            <person name="Chen Z."/>
            <person name="Engels R."/>
            <person name="Freedman E."/>
            <person name="Gellesch M."/>
            <person name="Goldberg J."/>
            <person name="Griggs A."/>
            <person name="Gujja S."/>
            <person name="Heiman D."/>
            <person name="Hepburn T."/>
            <person name="Howarth C."/>
            <person name="Jen D."/>
            <person name="Larson L."/>
            <person name="Lewis B."/>
            <person name="Mehta T."/>
            <person name="Park D."/>
            <person name="Pearson M."/>
            <person name="Roberts A."/>
            <person name="Saif S."/>
            <person name="Shenoy N."/>
            <person name="Sisk P."/>
            <person name="Stolte C."/>
            <person name="Sykes S."/>
            <person name="Thomson T."/>
            <person name="Walk T."/>
            <person name="White J."/>
            <person name="Yandava C."/>
            <person name="Burger G."/>
            <person name="Gray M.W."/>
            <person name="Holland P.W.H."/>
            <person name="King N."/>
            <person name="Lang F.B.F."/>
            <person name="Roger A.J."/>
            <person name="Ruiz-Trillo I."/>
            <person name="Lander E."/>
            <person name="Nusbaum C."/>
        </authorList>
    </citation>
    <scope>NUCLEOTIDE SEQUENCE [LARGE SCALE GENOMIC DNA]</scope>
    <source>
        <strain evidence="2 3">DAOM BR117</strain>
    </source>
</reference>
<dbReference type="RefSeq" id="XP_016611919.1">
    <property type="nucleotide sequence ID" value="XM_016749653.1"/>
</dbReference>
<dbReference type="GeneID" id="27685002"/>
<feature type="compositionally biased region" description="Low complexity" evidence="1">
    <location>
        <begin position="202"/>
        <end position="214"/>
    </location>
</feature>
<accession>A0A0L0HSJ3</accession>
<feature type="region of interest" description="Disordered" evidence="1">
    <location>
        <begin position="245"/>
        <end position="277"/>
    </location>
</feature>
<feature type="compositionally biased region" description="Polar residues" evidence="1">
    <location>
        <begin position="101"/>
        <end position="116"/>
    </location>
</feature>
<feature type="compositionally biased region" description="Basic and acidic residues" evidence="1">
    <location>
        <begin position="51"/>
        <end position="83"/>
    </location>
</feature>
<dbReference type="EMBL" id="KQ257451">
    <property type="protein sequence ID" value="KND03880.1"/>
    <property type="molecule type" value="Genomic_DNA"/>
</dbReference>
<feature type="compositionally biased region" description="Basic residues" evidence="1">
    <location>
        <begin position="13"/>
        <end position="27"/>
    </location>
</feature>
<evidence type="ECO:0000313" key="3">
    <source>
        <dbReference type="Proteomes" id="UP000053201"/>
    </source>
</evidence>
<feature type="compositionally biased region" description="Polar residues" evidence="1">
    <location>
        <begin position="178"/>
        <end position="200"/>
    </location>
</feature>
<feature type="region of interest" description="Disordered" evidence="1">
    <location>
        <begin position="1"/>
        <end position="116"/>
    </location>
</feature>
<dbReference type="AlphaFoldDB" id="A0A0L0HSJ3"/>
<protein>
    <submittedName>
        <fullName evidence="2">Uncharacterized protein</fullName>
    </submittedName>
</protein>
<keyword evidence="3" id="KW-1185">Reference proteome</keyword>
<dbReference type="InParanoid" id="A0A0L0HSJ3"/>
<feature type="region of interest" description="Disordered" evidence="1">
    <location>
        <begin position="146"/>
        <end position="231"/>
    </location>
</feature>
<name>A0A0L0HSJ3_SPIPD</name>
<evidence type="ECO:0000256" key="1">
    <source>
        <dbReference type="SAM" id="MobiDB-lite"/>
    </source>
</evidence>
<feature type="compositionally biased region" description="Polar residues" evidence="1">
    <location>
        <begin position="84"/>
        <end position="94"/>
    </location>
</feature>
<evidence type="ECO:0000313" key="2">
    <source>
        <dbReference type="EMBL" id="KND03880.1"/>
    </source>
</evidence>